<dbReference type="InterPro" id="IPR036388">
    <property type="entry name" value="WH-like_DNA-bd_sf"/>
</dbReference>
<dbReference type="Pfam" id="PF03466">
    <property type="entry name" value="LysR_substrate"/>
    <property type="match status" value="1"/>
</dbReference>
<sequence length="292" mass="32744">MRSNLPLNALRAFEASARHLSFTRAALELYVTQAAVSQQVRLLEERLGMVLFKRLPRGLEMTEESRALFAVLTDAFGHIEKAFRQFEGGQFQEVLTVAAVGTFAVGWLLPRLDRFRQEHPFIELRLRTNNNVVNLAAEGLDFAIRFGTGLWPSTHNEMLFDAPLTVLCTPATAKRLVTPTDLLHEDLLRSYRAEEWENWFAAAGLQAVRVNGAIFDSSRLMIESAIHSGGVALAPPSMFARELAAAHLVRPFATEINMGSYWLTHLKSKTMTPAMEIFSQWLLKEAGTEDIT</sequence>
<dbReference type="PANTHER" id="PTHR30537:SF70">
    <property type="entry name" value="HTH-TYPE TRANSCRIPTIONAL ACTIVATOR AMPR"/>
    <property type="match status" value="1"/>
</dbReference>
<dbReference type="InterPro" id="IPR000847">
    <property type="entry name" value="LysR_HTH_N"/>
</dbReference>
<dbReference type="PROSITE" id="PS50931">
    <property type="entry name" value="HTH_LYSR"/>
    <property type="match status" value="1"/>
</dbReference>
<dbReference type="InterPro" id="IPR005119">
    <property type="entry name" value="LysR_subst-bd"/>
</dbReference>
<dbReference type="PRINTS" id="PR00039">
    <property type="entry name" value="HTHLYSR"/>
</dbReference>
<dbReference type="InterPro" id="IPR058163">
    <property type="entry name" value="LysR-type_TF_proteobact-type"/>
</dbReference>
<evidence type="ECO:0000313" key="7">
    <source>
        <dbReference type="EMBL" id="MCL1030554.1"/>
    </source>
</evidence>
<evidence type="ECO:0000256" key="4">
    <source>
        <dbReference type="ARBA" id="ARBA00023159"/>
    </source>
</evidence>
<reference evidence="7" key="1">
    <citation type="submission" date="2021-04" db="EMBL/GenBank/DDBJ databases">
        <title>Genome sequence of Serratia sp. arafor3.</title>
        <authorList>
            <person name="Besaury L."/>
        </authorList>
    </citation>
    <scope>NUCLEOTIDE SEQUENCE</scope>
    <source>
        <strain evidence="7">Arafor3</strain>
    </source>
</reference>
<dbReference type="Gene3D" id="1.10.10.10">
    <property type="entry name" value="Winged helix-like DNA-binding domain superfamily/Winged helix DNA-binding domain"/>
    <property type="match status" value="1"/>
</dbReference>
<keyword evidence="2" id="KW-0805">Transcription regulation</keyword>
<proteinExistence type="inferred from homology"/>
<protein>
    <submittedName>
        <fullName evidence="7">LysR family transcriptional regulator</fullName>
    </submittedName>
</protein>
<keyword evidence="3" id="KW-0238">DNA-binding</keyword>
<evidence type="ECO:0000256" key="2">
    <source>
        <dbReference type="ARBA" id="ARBA00023015"/>
    </source>
</evidence>
<dbReference type="SUPFAM" id="SSF53850">
    <property type="entry name" value="Periplasmic binding protein-like II"/>
    <property type="match status" value="1"/>
</dbReference>
<comment type="similarity">
    <text evidence="1">Belongs to the LysR transcriptional regulatory family.</text>
</comment>
<dbReference type="SUPFAM" id="SSF46785">
    <property type="entry name" value="Winged helix' DNA-binding domain"/>
    <property type="match status" value="1"/>
</dbReference>
<accession>A0ABT0KEU0</accession>
<evidence type="ECO:0000256" key="5">
    <source>
        <dbReference type="ARBA" id="ARBA00023163"/>
    </source>
</evidence>
<name>A0ABT0KEU0_9GAMM</name>
<comment type="caution">
    <text evidence="7">The sequence shown here is derived from an EMBL/GenBank/DDBJ whole genome shotgun (WGS) entry which is preliminary data.</text>
</comment>
<dbReference type="RefSeq" id="WP_248946691.1">
    <property type="nucleotide sequence ID" value="NZ_CBCSGY010000086.1"/>
</dbReference>
<organism evidence="7 8">
    <name type="scientific">Serratia silvae</name>
    <dbReference type="NCBI Taxonomy" id="2824122"/>
    <lineage>
        <taxon>Bacteria</taxon>
        <taxon>Pseudomonadati</taxon>
        <taxon>Pseudomonadota</taxon>
        <taxon>Gammaproteobacteria</taxon>
        <taxon>Enterobacterales</taxon>
        <taxon>Yersiniaceae</taxon>
        <taxon>Serratia</taxon>
    </lineage>
</organism>
<dbReference type="Gene3D" id="3.40.190.10">
    <property type="entry name" value="Periplasmic binding protein-like II"/>
    <property type="match status" value="2"/>
</dbReference>
<keyword evidence="8" id="KW-1185">Reference proteome</keyword>
<keyword evidence="5" id="KW-0804">Transcription</keyword>
<gene>
    <name evidence="7" type="ORF">KAJ71_16195</name>
</gene>
<feature type="domain" description="HTH lysR-type" evidence="6">
    <location>
        <begin position="5"/>
        <end position="62"/>
    </location>
</feature>
<evidence type="ECO:0000256" key="3">
    <source>
        <dbReference type="ARBA" id="ARBA00023125"/>
    </source>
</evidence>
<dbReference type="Proteomes" id="UP001165275">
    <property type="component" value="Unassembled WGS sequence"/>
</dbReference>
<keyword evidence="4" id="KW-0010">Activator</keyword>
<dbReference type="InterPro" id="IPR036390">
    <property type="entry name" value="WH_DNA-bd_sf"/>
</dbReference>
<dbReference type="PANTHER" id="PTHR30537">
    <property type="entry name" value="HTH-TYPE TRANSCRIPTIONAL REGULATOR"/>
    <property type="match status" value="1"/>
</dbReference>
<evidence type="ECO:0000259" key="6">
    <source>
        <dbReference type="PROSITE" id="PS50931"/>
    </source>
</evidence>
<dbReference type="Pfam" id="PF00126">
    <property type="entry name" value="HTH_1"/>
    <property type="match status" value="1"/>
</dbReference>
<dbReference type="EMBL" id="JAGQDC010000014">
    <property type="protein sequence ID" value="MCL1030554.1"/>
    <property type="molecule type" value="Genomic_DNA"/>
</dbReference>
<evidence type="ECO:0000256" key="1">
    <source>
        <dbReference type="ARBA" id="ARBA00009437"/>
    </source>
</evidence>
<evidence type="ECO:0000313" key="8">
    <source>
        <dbReference type="Proteomes" id="UP001165275"/>
    </source>
</evidence>